<sequence length="230" mass="26036">MKELPILFSAAMVRAIMAGTKTQTRRVVRKQFEADAIVAEVPAITPEGWQVSGHSGRWWDDASANLDDAVPCPYGRPGDRLWVRESFRIGEDLGAGWEPWMSTGDRFVAYDSPAADEYCVPADYTIPRNAREVHNCEGTDEHWRSFGPIPSIHMPRWASRITLEITGVRVERLQDISEADAQAEGVKHSLHLPGGRFARENFAHLWWTINGDGAWEANPWVWVVTFRRLP</sequence>
<keyword evidence="2" id="KW-1185">Reference proteome</keyword>
<name>A0ABU3P9H5_9BURK</name>
<organism evidence="1 2">
    <name type="scientific">Roseateles aquae</name>
    <dbReference type="NCBI Taxonomy" id="3077235"/>
    <lineage>
        <taxon>Bacteria</taxon>
        <taxon>Pseudomonadati</taxon>
        <taxon>Pseudomonadota</taxon>
        <taxon>Betaproteobacteria</taxon>
        <taxon>Burkholderiales</taxon>
        <taxon>Sphaerotilaceae</taxon>
        <taxon>Roseateles</taxon>
    </lineage>
</organism>
<dbReference type="EMBL" id="JAVXZY010000001">
    <property type="protein sequence ID" value="MDT8998381.1"/>
    <property type="molecule type" value="Genomic_DNA"/>
</dbReference>
<accession>A0ABU3P9H5</accession>
<protein>
    <recommendedName>
        <fullName evidence="3">Phage-related protein</fullName>
    </recommendedName>
</protein>
<reference evidence="1" key="1">
    <citation type="submission" date="2023-09" db="EMBL/GenBank/DDBJ databases">
        <title>Paucibacter sp. APW11 Genome sequencing and assembly.</title>
        <authorList>
            <person name="Kim I."/>
        </authorList>
    </citation>
    <scope>NUCLEOTIDE SEQUENCE</scope>
    <source>
        <strain evidence="1">APW11</strain>
    </source>
</reference>
<dbReference type="RefSeq" id="WP_315648702.1">
    <property type="nucleotide sequence ID" value="NZ_JAVXZY010000001.1"/>
</dbReference>
<gene>
    <name evidence="1" type="ORF">RQP53_03715</name>
</gene>
<proteinExistence type="predicted"/>
<evidence type="ECO:0000313" key="2">
    <source>
        <dbReference type="Proteomes" id="UP001246372"/>
    </source>
</evidence>
<evidence type="ECO:0008006" key="3">
    <source>
        <dbReference type="Google" id="ProtNLM"/>
    </source>
</evidence>
<dbReference type="Proteomes" id="UP001246372">
    <property type="component" value="Unassembled WGS sequence"/>
</dbReference>
<comment type="caution">
    <text evidence="1">The sequence shown here is derived from an EMBL/GenBank/DDBJ whole genome shotgun (WGS) entry which is preliminary data.</text>
</comment>
<evidence type="ECO:0000313" key="1">
    <source>
        <dbReference type="EMBL" id="MDT8998381.1"/>
    </source>
</evidence>